<dbReference type="Proteomes" id="UP001501005">
    <property type="component" value="Unassembled WGS sequence"/>
</dbReference>
<comment type="caution">
    <text evidence="2">The sequence shown here is derived from an EMBL/GenBank/DDBJ whole genome shotgun (WGS) entry which is preliminary data.</text>
</comment>
<dbReference type="EMBL" id="BAAAHG010000002">
    <property type="protein sequence ID" value="GAA0902893.1"/>
    <property type="molecule type" value="Genomic_DNA"/>
</dbReference>
<protein>
    <submittedName>
        <fullName evidence="2">Uncharacterized protein</fullName>
    </submittedName>
</protein>
<name>A0ABN1NEB7_9ACTN</name>
<feature type="compositionally biased region" description="Basic and acidic residues" evidence="1">
    <location>
        <begin position="67"/>
        <end position="76"/>
    </location>
</feature>
<evidence type="ECO:0000313" key="3">
    <source>
        <dbReference type="Proteomes" id="UP001501005"/>
    </source>
</evidence>
<evidence type="ECO:0000256" key="1">
    <source>
        <dbReference type="SAM" id="MobiDB-lite"/>
    </source>
</evidence>
<sequence>MPPMGVVGRRVRILCHSCFHDLFTAAGPGQGPGRVRHQHMRSERGGRRAEGTEHGPYGEDPPSPEEITERAGDEHQAGGGQEAAGDHPLQGTTAAARVGGDTRKRDARAGHGHRNDQVAEEHGPQGQRGPDAPPDPGGAPAPDGAPAWSSLCDAPTRVKYNVHCNE</sequence>
<feature type="compositionally biased region" description="Basic and acidic residues" evidence="1">
    <location>
        <begin position="40"/>
        <end position="57"/>
    </location>
</feature>
<evidence type="ECO:0000313" key="2">
    <source>
        <dbReference type="EMBL" id="GAA0902893.1"/>
    </source>
</evidence>
<keyword evidence="3" id="KW-1185">Reference proteome</keyword>
<gene>
    <name evidence="2" type="ORF">GCM10009549_05210</name>
</gene>
<organism evidence="2 3">
    <name type="scientific">Streptomyces thermoalcalitolerans</name>
    <dbReference type="NCBI Taxonomy" id="65605"/>
    <lineage>
        <taxon>Bacteria</taxon>
        <taxon>Bacillati</taxon>
        <taxon>Actinomycetota</taxon>
        <taxon>Actinomycetes</taxon>
        <taxon>Kitasatosporales</taxon>
        <taxon>Streptomycetaceae</taxon>
        <taxon>Streptomyces</taxon>
    </lineage>
</organism>
<proteinExistence type="predicted"/>
<feature type="compositionally biased region" description="Basic and acidic residues" evidence="1">
    <location>
        <begin position="100"/>
        <end position="123"/>
    </location>
</feature>
<feature type="region of interest" description="Disordered" evidence="1">
    <location>
        <begin position="25"/>
        <end position="155"/>
    </location>
</feature>
<accession>A0ABN1NEB7</accession>
<reference evidence="2 3" key="1">
    <citation type="journal article" date="2019" name="Int. J. Syst. Evol. Microbiol.">
        <title>The Global Catalogue of Microorganisms (GCM) 10K type strain sequencing project: providing services to taxonomists for standard genome sequencing and annotation.</title>
        <authorList>
            <consortium name="The Broad Institute Genomics Platform"/>
            <consortium name="The Broad Institute Genome Sequencing Center for Infectious Disease"/>
            <person name="Wu L."/>
            <person name="Ma J."/>
        </authorList>
    </citation>
    <scope>NUCLEOTIDE SEQUENCE [LARGE SCALE GENOMIC DNA]</scope>
    <source>
        <strain evidence="2 3">JCM 10673</strain>
    </source>
</reference>